<dbReference type="KEGG" id="pcot:PCOAH_00009850"/>
<feature type="compositionally biased region" description="Low complexity" evidence="1">
    <location>
        <begin position="344"/>
        <end position="361"/>
    </location>
</feature>
<reference evidence="4" key="1">
    <citation type="submission" date="2016-06" db="EMBL/GenBank/DDBJ databases">
        <title>First high quality genome sequence of Plasmodium coatneyi using continuous long reads from single molecule, real-time sequencing.</title>
        <authorList>
            <person name="Chien J.-T."/>
            <person name="Pakala S.B."/>
            <person name="Geraldo J.A."/>
            <person name="Lapp S.A."/>
            <person name="Barnwell J.W."/>
            <person name="Kissinger J.C."/>
            <person name="Galinski M.R."/>
            <person name="Humphrey J.C."/>
        </authorList>
    </citation>
    <scope>NUCLEOTIDE SEQUENCE [LARGE SCALE GENOMIC DNA]</scope>
    <source>
        <strain evidence="4">Hackeri</strain>
    </source>
</reference>
<feature type="compositionally biased region" description="Basic residues" evidence="1">
    <location>
        <begin position="282"/>
        <end position="294"/>
    </location>
</feature>
<keyword evidence="4" id="KW-1185">Reference proteome</keyword>
<dbReference type="VEuPathDB" id="PlasmoDB:PCOAH_00009850"/>
<proteinExistence type="predicted"/>
<feature type="region of interest" description="Disordered" evidence="1">
    <location>
        <begin position="273"/>
        <end position="301"/>
    </location>
</feature>
<feature type="transmembrane region" description="Helical" evidence="2">
    <location>
        <begin position="241"/>
        <end position="261"/>
    </location>
</feature>
<dbReference type="GeneID" id="30907708"/>
<gene>
    <name evidence="3" type="ORF">PCOAH_00009850</name>
</gene>
<dbReference type="InterPro" id="IPR008780">
    <property type="entry name" value="Plasmodium_Vir"/>
</dbReference>
<dbReference type="OrthoDB" id="383226at2759"/>
<sequence length="369" mass="41571">MNVPSYTNVYKKFDDAEGSCDDKSGAAGVIGTLKGKLTSYGHVAGYEESAVKNWCQTPKMEVGNLSNKEHRCNFLYFWIGKELCSATNQSDEFLKCMNDVYEQLDKISISNKCPNVNTDIDKNIFDNRKTVWDFSYNYKHIKDLLASHHNSCDETYYNHLQSAVTAFGDVLTDCQGKGKEKGSSYCSWFKNTFYLSSNNDQNPLTLTSRKTETIPVNSTSVTVHRNVQLELNFASKANTTATIVSSIFGVMGLPMTAFFLYKYNLLPSGIQNFFGNNSSGNRRNRRKGKSTTGRHHFDNTFTEGTSTYDSATNVSTVASTIADSTDTSTLYNDRSTSNRRRVNNKQQPQQRQHQGQQNSRNISYGRMQN</sequence>
<keyword evidence="2" id="KW-0472">Membrane</keyword>
<dbReference type="Proteomes" id="UP000092716">
    <property type="component" value="Chromosome 5"/>
</dbReference>
<evidence type="ECO:0000256" key="2">
    <source>
        <dbReference type="SAM" id="Phobius"/>
    </source>
</evidence>
<keyword evidence="2" id="KW-1133">Transmembrane helix</keyword>
<feature type="region of interest" description="Disordered" evidence="1">
    <location>
        <begin position="327"/>
        <end position="369"/>
    </location>
</feature>
<dbReference type="AlphaFoldDB" id="A0A1B1DVH4"/>
<accession>A0A1B1DVH4</accession>
<dbReference type="RefSeq" id="XP_019913486.1">
    <property type="nucleotide sequence ID" value="XM_020057794.1"/>
</dbReference>
<evidence type="ECO:0000313" key="3">
    <source>
        <dbReference type="EMBL" id="ANQ06791.1"/>
    </source>
</evidence>
<evidence type="ECO:0000256" key="1">
    <source>
        <dbReference type="SAM" id="MobiDB-lite"/>
    </source>
</evidence>
<organism evidence="3 4">
    <name type="scientific">Plasmodium coatneyi</name>
    <dbReference type="NCBI Taxonomy" id="208452"/>
    <lineage>
        <taxon>Eukaryota</taxon>
        <taxon>Sar</taxon>
        <taxon>Alveolata</taxon>
        <taxon>Apicomplexa</taxon>
        <taxon>Aconoidasida</taxon>
        <taxon>Haemosporida</taxon>
        <taxon>Plasmodiidae</taxon>
        <taxon>Plasmodium</taxon>
    </lineage>
</organism>
<name>A0A1B1DVH4_9APIC</name>
<evidence type="ECO:0000313" key="4">
    <source>
        <dbReference type="Proteomes" id="UP000092716"/>
    </source>
</evidence>
<dbReference type="Pfam" id="PF05795">
    <property type="entry name" value="Plasmodium_Vir"/>
    <property type="match status" value="1"/>
</dbReference>
<protein>
    <submittedName>
        <fullName evidence="3">KIR protein</fullName>
    </submittedName>
</protein>
<dbReference type="EMBL" id="CP016243">
    <property type="protein sequence ID" value="ANQ06791.1"/>
    <property type="molecule type" value="Genomic_DNA"/>
</dbReference>
<keyword evidence="2" id="KW-0812">Transmembrane</keyword>